<dbReference type="EMBL" id="JARLKZ010000015">
    <property type="protein sequence ID" value="MEC0241953.1"/>
    <property type="molecule type" value="Genomic_DNA"/>
</dbReference>
<comment type="caution">
    <text evidence="1">The sequence shown here is derived from an EMBL/GenBank/DDBJ whole genome shotgun (WGS) entry which is preliminary data.</text>
</comment>
<dbReference type="RefSeq" id="WP_326089663.1">
    <property type="nucleotide sequence ID" value="NZ_JARLKZ010000015.1"/>
</dbReference>
<evidence type="ECO:0000313" key="2">
    <source>
        <dbReference type="Proteomes" id="UP001344632"/>
    </source>
</evidence>
<accession>A0ABU6GQF0</accession>
<dbReference type="SUPFAM" id="SSF52540">
    <property type="entry name" value="P-loop containing nucleoside triphosphate hydrolases"/>
    <property type="match status" value="1"/>
</dbReference>
<dbReference type="InterPro" id="IPR027417">
    <property type="entry name" value="P-loop_NTPase"/>
</dbReference>
<gene>
    <name evidence="1" type="ORF">P4H66_19305</name>
</gene>
<evidence type="ECO:0000313" key="1">
    <source>
        <dbReference type="EMBL" id="MEC0241953.1"/>
    </source>
</evidence>
<dbReference type="Proteomes" id="UP001344632">
    <property type="component" value="Unassembled WGS sequence"/>
</dbReference>
<proteinExistence type="predicted"/>
<reference evidence="1 2" key="1">
    <citation type="submission" date="2023-03" db="EMBL/GenBank/DDBJ databases">
        <title>Bacillus Genome Sequencing.</title>
        <authorList>
            <person name="Dunlap C."/>
        </authorList>
    </citation>
    <scope>NUCLEOTIDE SEQUENCE [LARGE SCALE GENOMIC DNA]</scope>
    <source>
        <strain evidence="1 2">BD-525</strain>
    </source>
</reference>
<organism evidence="1 2">
    <name type="scientific">Paenibacillus dokdonensis</name>
    <dbReference type="NCBI Taxonomy" id="2567944"/>
    <lineage>
        <taxon>Bacteria</taxon>
        <taxon>Bacillati</taxon>
        <taxon>Bacillota</taxon>
        <taxon>Bacilli</taxon>
        <taxon>Bacillales</taxon>
        <taxon>Paenibacillaceae</taxon>
        <taxon>Paenibacillus</taxon>
    </lineage>
</organism>
<sequence>MSDIWPGVTVEEVPELPVFNLNAVLYSLVYTKEDALSLAVDRRNNDLLNSTLNTIEALQEGDRAAVLYNFMPTSQFGWRSRYKATIDKVRDNQPVDRNKTGASYLLRILVTVMAGFAGTISEVVGGVKKQSTSFDSLLQRLNGGTGKISDSTDRKASAAILNAQIVVMSESLDQLRQRNNGRTLAQSFDTITEDNTLVFRPMRGGFQYTDFSVRNAAVNKMSDEECQNFISLAGRELLERFDFIDKVETQETQVPEDLQQGVMSIGTNRYRGKDQPAFLSNDPEYKNLTLVLIGPTRAGKTTLIGNLSRDAIKAGECVVIFDYIKNCELSSEVSEIFPSHQTLTIDCSDTKKLQGLGYNEVGHSSDTFLQYDNAKKQTTQLMSLINSINSDDTRLSAKMERYLTSAALIVFVSGGSIRDVFNVLQDDVVRGDFIGRVPQQQNENLSEYMANLEELNDYKEVKEKKNGVTVTHLELIGTKDHLITGVIDRLNKLKANAYMEMMLKKSTSNNIDLVQELQRNQLITIRMPETMFSTDGERDIYTTYWITKLWLALQIRGQRIPDRNRLTKVNIVFDELYQVENTEKFLTEKLSRLAKFAAKPIISCHYLNQLKHVREELRSANASYMLISGCDKKNFNELKDELYPFELEDLLKLKRFNSLNLIKNKDGYARFITRLP</sequence>
<keyword evidence="2" id="KW-1185">Reference proteome</keyword>
<protein>
    <submittedName>
        <fullName evidence="1">Uncharacterized protein</fullName>
    </submittedName>
</protein>
<name>A0ABU6GQF0_9BACL</name>